<name>A0A5J9SDH7_9POAL</name>
<evidence type="ECO:0000313" key="3">
    <source>
        <dbReference type="EMBL" id="TVT97350.1"/>
    </source>
</evidence>
<feature type="non-terminal residue" evidence="3">
    <location>
        <position position="1"/>
    </location>
</feature>
<organism evidence="3 4">
    <name type="scientific">Eragrostis curvula</name>
    <name type="common">weeping love grass</name>
    <dbReference type="NCBI Taxonomy" id="38414"/>
    <lineage>
        <taxon>Eukaryota</taxon>
        <taxon>Viridiplantae</taxon>
        <taxon>Streptophyta</taxon>
        <taxon>Embryophyta</taxon>
        <taxon>Tracheophyta</taxon>
        <taxon>Spermatophyta</taxon>
        <taxon>Magnoliopsida</taxon>
        <taxon>Liliopsida</taxon>
        <taxon>Poales</taxon>
        <taxon>Poaceae</taxon>
        <taxon>PACMAD clade</taxon>
        <taxon>Chloridoideae</taxon>
        <taxon>Eragrostideae</taxon>
        <taxon>Eragrostidinae</taxon>
        <taxon>Eragrostis</taxon>
    </lineage>
</organism>
<keyword evidence="4" id="KW-1185">Reference proteome</keyword>
<dbReference type="Gramene" id="TVT97350">
    <property type="protein sequence ID" value="TVT97350"/>
    <property type="gene ID" value="EJB05_57418"/>
</dbReference>
<reference evidence="3 4" key="1">
    <citation type="journal article" date="2019" name="Sci. Rep.">
        <title>A high-quality genome of Eragrostis curvula grass provides insights into Poaceae evolution and supports new strategies to enhance forage quality.</title>
        <authorList>
            <person name="Carballo J."/>
            <person name="Santos B.A.C.M."/>
            <person name="Zappacosta D."/>
            <person name="Garbus I."/>
            <person name="Selva J.P."/>
            <person name="Gallo C.A."/>
            <person name="Diaz A."/>
            <person name="Albertini E."/>
            <person name="Caccamo M."/>
            <person name="Echenique V."/>
        </authorList>
    </citation>
    <scope>NUCLEOTIDE SEQUENCE [LARGE SCALE GENOMIC DNA]</scope>
    <source>
        <strain evidence="4">cv. Victoria</strain>
        <tissue evidence="3">Leaf</tissue>
    </source>
</reference>
<accession>A0A5J9SDH7</accession>
<feature type="transmembrane region" description="Helical" evidence="2">
    <location>
        <begin position="147"/>
        <end position="167"/>
    </location>
</feature>
<dbReference type="AlphaFoldDB" id="A0A5J9SDH7"/>
<keyword evidence="2" id="KW-0812">Transmembrane</keyword>
<dbReference type="PANTHER" id="PTHR46610:SF6">
    <property type="entry name" value="OS06G0147100 PROTEIN"/>
    <property type="match status" value="1"/>
</dbReference>
<sequence>MAAGRAPHGRRRVRQRVSSPSPSTPRRRTSSPVSPLSRLSLISSRDFISAVRWLVSIACHTPLAMVSTGHRVARGRESRRRNDELHGPLHPSALLYGRQWKRKRRVEINWKTKEAEGGGDADGYGKAAFGVLTLNSGLAIYRAWEDLASVLFVAGSYLTLLLLFGCLRTYERAQPGSPARERARRAVWPLTTLLTVGFAWKVAALMPPAVAVLVWGLAIATVAGGYFALYVHA</sequence>
<gene>
    <name evidence="3" type="ORF">EJB05_57418</name>
</gene>
<dbReference type="Pfam" id="PF20100">
    <property type="entry name" value="DUF6490"/>
    <property type="match status" value="1"/>
</dbReference>
<dbReference type="EMBL" id="RWGY01001024">
    <property type="protein sequence ID" value="TVT97350.1"/>
    <property type="molecule type" value="Genomic_DNA"/>
</dbReference>
<dbReference type="OrthoDB" id="684539at2759"/>
<feature type="compositionally biased region" description="Basic and acidic residues" evidence="1">
    <location>
        <begin position="74"/>
        <end position="87"/>
    </location>
</feature>
<feature type="transmembrane region" description="Helical" evidence="2">
    <location>
        <begin position="187"/>
        <end position="206"/>
    </location>
</feature>
<evidence type="ECO:0000313" key="4">
    <source>
        <dbReference type="Proteomes" id="UP000324897"/>
    </source>
</evidence>
<feature type="region of interest" description="Disordered" evidence="1">
    <location>
        <begin position="70"/>
        <end position="90"/>
    </location>
</feature>
<protein>
    <submittedName>
        <fullName evidence="3">Uncharacterized protein</fullName>
    </submittedName>
</protein>
<dbReference type="InterPro" id="IPR045501">
    <property type="entry name" value="DUF6490"/>
</dbReference>
<keyword evidence="2" id="KW-1133">Transmembrane helix</keyword>
<proteinExistence type="predicted"/>
<evidence type="ECO:0000256" key="2">
    <source>
        <dbReference type="SAM" id="Phobius"/>
    </source>
</evidence>
<evidence type="ECO:0000256" key="1">
    <source>
        <dbReference type="SAM" id="MobiDB-lite"/>
    </source>
</evidence>
<feature type="transmembrane region" description="Helical" evidence="2">
    <location>
        <begin position="212"/>
        <end position="231"/>
    </location>
</feature>
<feature type="region of interest" description="Disordered" evidence="1">
    <location>
        <begin position="1"/>
        <end position="35"/>
    </location>
</feature>
<dbReference type="Proteomes" id="UP000324897">
    <property type="component" value="Unassembled WGS sequence"/>
</dbReference>
<keyword evidence="2" id="KW-0472">Membrane</keyword>
<dbReference type="PANTHER" id="PTHR46610">
    <property type="entry name" value="OS05G0181300 PROTEIN"/>
    <property type="match status" value="1"/>
</dbReference>
<comment type="caution">
    <text evidence="3">The sequence shown here is derived from an EMBL/GenBank/DDBJ whole genome shotgun (WGS) entry which is preliminary data.</text>
</comment>